<feature type="transmembrane region" description="Helical" evidence="2">
    <location>
        <begin position="24"/>
        <end position="44"/>
    </location>
</feature>
<proteinExistence type="predicted"/>
<feature type="compositionally biased region" description="Basic and acidic residues" evidence="1">
    <location>
        <begin position="57"/>
        <end position="67"/>
    </location>
</feature>
<sequence length="80" mass="9170">MAKPKTSDWIKYYAKYTHVKVKRFGMYSLIWILLPCTCGMSLMISDNAPWWNLPKKPGQDVDKRPEESAGEAMDPTTSNT</sequence>
<evidence type="ECO:0000313" key="4">
    <source>
        <dbReference type="Proteomes" id="UP000091967"/>
    </source>
</evidence>
<keyword evidence="4" id="KW-1185">Reference proteome</keyword>
<reference evidence="3 4" key="1">
    <citation type="submission" date="2016-06" db="EMBL/GenBank/DDBJ databases">
        <title>Living apart together: crosstalk between the core and supernumerary genomes in a fungal plant pathogen.</title>
        <authorList>
            <person name="Vanheule A."/>
            <person name="Audenaert K."/>
            <person name="Warris S."/>
            <person name="Van De Geest H."/>
            <person name="Schijlen E."/>
            <person name="Hofte M."/>
            <person name="De Saeger S."/>
            <person name="Haesaert G."/>
            <person name="Waalwijk C."/>
            <person name="Van Der Lee T."/>
        </authorList>
    </citation>
    <scope>NUCLEOTIDE SEQUENCE [LARGE SCALE GENOMIC DNA]</scope>
    <source>
        <strain evidence="3 4">2516</strain>
    </source>
</reference>
<keyword evidence="2" id="KW-1133">Transmembrane helix</keyword>
<keyword evidence="2" id="KW-0472">Membrane</keyword>
<accession>A0A1B8AS33</accession>
<gene>
    <name evidence="3" type="ORF">FPOA_03717</name>
</gene>
<evidence type="ECO:0000256" key="2">
    <source>
        <dbReference type="SAM" id="Phobius"/>
    </source>
</evidence>
<dbReference type="AlphaFoldDB" id="A0A1B8AS33"/>
<organism evidence="3 4">
    <name type="scientific">Fusarium poae</name>
    <dbReference type="NCBI Taxonomy" id="36050"/>
    <lineage>
        <taxon>Eukaryota</taxon>
        <taxon>Fungi</taxon>
        <taxon>Dikarya</taxon>
        <taxon>Ascomycota</taxon>
        <taxon>Pezizomycotina</taxon>
        <taxon>Sordariomycetes</taxon>
        <taxon>Hypocreomycetidae</taxon>
        <taxon>Hypocreales</taxon>
        <taxon>Nectriaceae</taxon>
        <taxon>Fusarium</taxon>
    </lineage>
</organism>
<evidence type="ECO:0000256" key="1">
    <source>
        <dbReference type="SAM" id="MobiDB-lite"/>
    </source>
</evidence>
<evidence type="ECO:0000313" key="3">
    <source>
        <dbReference type="EMBL" id="OBS23161.1"/>
    </source>
</evidence>
<dbReference type="EMBL" id="LYXU01000002">
    <property type="protein sequence ID" value="OBS23161.1"/>
    <property type="molecule type" value="Genomic_DNA"/>
</dbReference>
<dbReference type="Proteomes" id="UP000091967">
    <property type="component" value="Unassembled WGS sequence"/>
</dbReference>
<comment type="caution">
    <text evidence="3">The sequence shown here is derived from an EMBL/GenBank/DDBJ whole genome shotgun (WGS) entry which is preliminary data.</text>
</comment>
<name>A0A1B8AS33_FUSPO</name>
<dbReference type="OMA" id="DWIKYYA"/>
<protein>
    <submittedName>
        <fullName evidence="3">Uncharacterized protein</fullName>
    </submittedName>
</protein>
<feature type="region of interest" description="Disordered" evidence="1">
    <location>
        <begin position="50"/>
        <end position="80"/>
    </location>
</feature>
<keyword evidence="2" id="KW-0812">Transmembrane</keyword>